<comment type="caution">
    <text evidence="3">The sequence shown here is derived from an EMBL/GenBank/DDBJ whole genome shotgun (WGS) entry which is preliminary data.</text>
</comment>
<sequence>MASSDGTVSQLKSLYHAYRHTEDLDRKGVYFSPSCMQVCRPTPSYAATTREQIVQYLRDAQQGIVPVEKPPTSVSDQVSGSETESQKNSHKSARNVYTIRVLDPSERTFADDSIVAHAGMTSQGLHLKSDKEKWVGMRVDLWDEHGPMESLLVKVQYWWRYELVKSGEEVEGDINGHGWRQCMHDIMYLGPKDGTEGKQEGLEVLE</sequence>
<dbReference type="Proteomes" id="UP000481861">
    <property type="component" value="Unassembled WGS sequence"/>
</dbReference>
<feature type="compositionally biased region" description="Polar residues" evidence="1">
    <location>
        <begin position="72"/>
        <end position="83"/>
    </location>
</feature>
<evidence type="ECO:0000313" key="4">
    <source>
        <dbReference type="Proteomes" id="UP000481861"/>
    </source>
</evidence>
<gene>
    <name evidence="3" type="ORF">BDV95DRAFT_584447</name>
</gene>
<protein>
    <recommendedName>
        <fullName evidence="2">SnoaL-like domain-containing protein</fullName>
    </recommendedName>
</protein>
<proteinExistence type="predicted"/>
<dbReference type="EMBL" id="JAADJZ010000028">
    <property type="protein sequence ID" value="KAF2866281.1"/>
    <property type="molecule type" value="Genomic_DNA"/>
</dbReference>
<accession>A0A7C8M337</accession>
<dbReference type="InterPro" id="IPR058931">
    <property type="entry name" value="SnoaL_6"/>
</dbReference>
<dbReference type="Pfam" id="PF26528">
    <property type="entry name" value="SnoaL_6"/>
    <property type="match status" value="1"/>
</dbReference>
<organism evidence="3 4">
    <name type="scientific">Massariosphaeria phaeospora</name>
    <dbReference type="NCBI Taxonomy" id="100035"/>
    <lineage>
        <taxon>Eukaryota</taxon>
        <taxon>Fungi</taxon>
        <taxon>Dikarya</taxon>
        <taxon>Ascomycota</taxon>
        <taxon>Pezizomycotina</taxon>
        <taxon>Dothideomycetes</taxon>
        <taxon>Pleosporomycetidae</taxon>
        <taxon>Pleosporales</taxon>
        <taxon>Pleosporales incertae sedis</taxon>
        <taxon>Massariosphaeria</taxon>
    </lineage>
</organism>
<evidence type="ECO:0000313" key="3">
    <source>
        <dbReference type="EMBL" id="KAF2866281.1"/>
    </source>
</evidence>
<feature type="domain" description="SnoaL-like" evidence="2">
    <location>
        <begin position="4"/>
        <end position="196"/>
    </location>
</feature>
<dbReference type="AlphaFoldDB" id="A0A7C8M337"/>
<name>A0A7C8M337_9PLEO</name>
<feature type="region of interest" description="Disordered" evidence="1">
    <location>
        <begin position="65"/>
        <end position="92"/>
    </location>
</feature>
<keyword evidence="4" id="KW-1185">Reference proteome</keyword>
<dbReference type="OrthoDB" id="5396546at2759"/>
<evidence type="ECO:0000259" key="2">
    <source>
        <dbReference type="Pfam" id="PF26528"/>
    </source>
</evidence>
<evidence type="ECO:0000256" key="1">
    <source>
        <dbReference type="SAM" id="MobiDB-lite"/>
    </source>
</evidence>
<reference evidence="3 4" key="1">
    <citation type="submission" date="2020-01" db="EMBL/GenBank/DDBJ databases">
        <authorList>
            <consortium name="DOE Joint Genome Institute"/>
            <person name="Haridas S."/>
            <person name="Albert R."/>
            <person name="Binder M."/>
            <person name="Bloem J."/>
            <person name="Labutti K."/>
            <person name="Salamov A."/>
            <person name="Andreopoulos B."/>
            <person name="Baker S.E."/>
            <person name="Barry K."/>
            <person name="Bills G."/>
            <person name="Bluhm B.H."/>
            <person name="Cannon C."/>
            <person name="Castanera R."/>
            <person name="Culley D.E."/>
            <person name="Daum C."/>
            <person name="Ezra D."/>
            <person name="Gonzalez J.B."/>
            <person name="Henrissat B."/>
            <person name="Kuo A."/>
            <person name="Liang C."/>
            <person name="Lipzen A."/>
            <person name="Lutzoni F."/>
            <person name="Magnuson J."/>
            <person name="Mondo S."/>
            <person name="Nolan M."/>
            <person name="Ohm R."/>
            <person name="Pangilinan J."/>
            <person name="Park H.-J.H."/>
            <person name="Ramirez L."/>
            <person name="Alfaro M."/>
            <person name="Sun H."/>
            <person name="Tritt A."/>
            <person name="Yoshinaga Y."/>
            <person name="Zwiers L.-H.L."/>
            <person name="Turgeon B.G."/>
            <person name="Goodwin S.B."/>
            <person name="Spatafora J.W."/>
            <person name="Crous P.W."/>
            <person name="Grigoriev I.V."/>
        </authorList>
    </citation>
    <scope>NUCLEOTIDE SEQUENCE [LARGE SCALE GENOMIC DNA]</scope>
    <source>
        <strain evidence="3 4">CBS 611.86</strain>
    </source>
</reference>